<protein>
    <submittedName>
        <fullName evidence="2">Uncharacterized protein</fullName>
    </submittedName>
</protein>
<name>A0A7S0CHL7_9STRA</name>
<feature type="compositionally biased region" description="Polar residues" evidence="1">
    <location>
        <begin position="110"/>
        <end position="121"/>
    </location>
</feature>
<sequence length="200" mass="22513">MAEVHNDYSNLQHTLVSLKKDFETALCNDGSPVICRESNVISRIDDENDENVRRSSSKAKNSEQSLTNSRNPDTFQVQSSSSFPDYSSNGTPQRKSNIRKEVVLEKPIPANQTTDYRTGFSNHRGLNKPQNIPISYNRRPMMSTHSGLNMSSKLWSKESVMESFSFFPGLSRTNRSDNCARASTDIPLPISVPKPKRTPE</sequence>
<dbReference type="AlphaFoldDB" id="A0A7S0CHL7"/>
<accession>A0A7S0CHL7</accession>
<gene>
    <name evidence="2" type="ORF">PINE0816_LOCUS19775</name>
</gene>
<reference evidence="2" key="1">
    <citation type="submission" date="2021-01" db="EMBL/GenBank/DDBJ databases">
        <authorList>
            <person name="Corre E."/>
            <person name="Pelletier E."/>
            <person name="Niang G."/>
            <person name="Scheremetjew M."/>
            <person name="Finn R."/>
            <person name="Kale V."/>
            <person name="Holt S."/>
            <person name="Cochrane G."/>
            <person name="Meng A."/>
            <person name="Brown T."/>
            <person name="Cohen L."/>
        </authorList>
    </citation>
    <scope>NUCLEOTIDE SEQUENCE</scope>
    <source>
        <strain evidence="2">CCAP1064/1</strain>
    </source>
</reference>
<feature type="region of interest" description="Disordered" evidence="1">
    <location>
        <begin position="46"/>
        <end position="138"/>
    </location>
</feature>
<dbReference type="EMBL" id="HBEL01042401">
    <property type="protein sequence ID" value="CAD8423617.1"/>
    <property type="molecule type" value="Transcribed_RNA"/>
</dbReference>
<evidence type="ECO:0000256" key="1">
    <source>
        <dbReference type="SAM" id="MobiDB-lite"/>
    </source>
</evidence>
<proteinExistence type="predicted"/>
<feature type="compositionally biased region" description="Polar residues" evidence="1">
    <location>
        <begin position="58"/>
        <end position="95"/>
    </location>
</feature>
<evidence type="ECO:0000313" key="2">
    <source>
        <dbReference type="EMBL" id="CAD8423617.1"/>
    </source>
</evidence>
<organism evidence="2">
    <name type="scientific">Proboscia inermis</name>
    <dbReference type="NCBI Taxonomy" id="420281"/>
    <lineage>
        <taxon>Eukaryota</taxon>
        <taxon>Sar</taxon>
        <taxon>Stramenopiles</taxon>
        <taxon>Ochrophyta</taxon>
        <taxon>Bacillariophyta</taxon>
        <taxon>Coscinodiscophyceae</taxon>
        <taxon>Rhizosoleniophycidae</taxon>
        <taxon>Rhizosoleniales</taxon>
        <taxon>Rhizosoleniaceae</taxon>
        <taxon>Proboscia</taxon>
    </lineage>
</organism>
<feature type="region of interest" description="Disordered" evidence="1">
    <location>
        <begin position="180"/>
        <end position="200"/>
    </location>
</feature>